<accession>A0ABT8U4G8</accession>
<organism evidence="1 2">
    <name type="scientific">Chryseobacterium urinae</name>
    <dbReference type="NCBI Taxonomy" id="3058400"/>
    <lineage>
        <taxon>Bacteria</taxon>
        <taxon>Pseudomonadati</taxon>
        <taxon>Bacteroidota</taxon>
        <taxon>Flavobacteriia</taxon>
        <taxon>Flavobacteriales</taxon>
        <taxon>Weeksellaceae</taxon>
        <taxon>Chryseobacterium group</taxon>
        <taxon>Chryseobacterium</taxon>
    </lineage>
</organism>
<evidence type="ECO:0000313" key="2">
    <source>
        <dbReference type="Proteomes" id="UP001168128"/>
    </source>
</evidence>
<gene>
    <name evidence="1" type="ORF">QWT87_13795</name>
</gene>
<sequence length="121" mass="14556">MNNLKNDLDIDIIEVSVNKDEWIFFNSPWMIFIFKNDNFVSEVRIYPKETDGDMVVEIDISPYFATDFQEVNEVLSEMLAKKWDKDKFNRAEFIKCYYNGDVNYWDNMTCDVETMYNLLQK</sequence>
<name>A0ABT8U4G8_9FLAO</name>
<dbReference type="Proteomes" id="UP001168128">
    <property type="component" value="Unassembled WGS sequence"/>
</dbReference>
<keyword evidence="2" id="KW-1185">Reference proteome</keyword>
<protein>
    <submittedName>
        <fullName evidence="1">Uncharacterized protein</fullName>
    </submittedName>
</protein>
<comment type="caution">
    <text evidence="1">The sequence shown here is derived from an EMBL/GenBank/DDBJ whole genome shotgun (WGS) entry which is preliminary data.</text>
</comment>
<dbReference type="RefSeq" id="WP_302716557.1">
    <property type="nucleotide sequence ID" value="NZ_JAULSJ010000021.1"/>
</dbReference>
<proteinExistence type="predicted"/>
<dbReference type="EMBL" id="JAULSJ010000021">
    <property type="protein sequence ID" value="MDO3425969.1"/>
    <property type="molecule type" value="Genomic_DNA"/>
</dbReference>
<reference evidence="1" key="1">
    <citation type="submission" date="2023-07" db="EMBL/GenBank/DDBJ databases">
        <title>AMR profile of multidrug- resistance Chryseobacterium gambrini related strain.</title>
        <authorList>
            <person name="Kirdat K."/>
            <person name="Bhatt A."/>
            <person name="Kuyare S."/>
            <person name="Yadav A."/>
        </authorList>
    </citation>
    <scope>NUCLEOTIDE SEQUENCE</scope>
    <source>
        <strain evidence="1">APV-1</strain>
    </source>
</reference>
<evidence type="ECO:0000313" key="1">
    <source>
        <dbReference type="EMBL" id="MDO3425969.1"/>
    </source>
</evidence>